<gene>
    <name evidence="2" type="ORF">GCM10017566_16850</name>
</gene>
<dbReference type="EMBL" id="BNAV01000002">
    <property type="protein sequence ID" value="GHF44542.1"/>
    <property type="molecule type" value="Genomic_DNA"/>
</dbReference>
<keyword evidence="3" id="KW-1185">Reference proteome</keyword>
<dbReference type="Pfam" id="PF02467">
    <property type="entry name" value="Whib"/>
    <property type="match status" value="1"/>
</dbReference>
<dbReference type="AlphaFoldDB" id="A0A8H9M427"/>
<evidence type="ECO:0000313" key="2">
    <source>
        <dbReference type="EMBL" id="GHF44542.1"/>
    </source>
</evidence>
<reference evidence="2" key="1">
    <citation type="journal article" date="2014" name="Int. J. Syst. Evol. Microbiol.">
        <title>Complete genome sequence of Corynebacterium casei LMG S-19264T (=DSM 44701T), isolated from a smear-ripened cheese.</title>
        <authorList>
            <consortium name="US DOE Joint Genome Institute (JGI-PGF)"/>
            <person name="Walter F."/>
            <person name="Albersmeier A."/>
            <person name="Kalinowski J."/>
            <person name="Ruckert C."/>
        </authorList>
    </citation>
    <scope>NUCLEOTIDE SEQUENCE</scope>
    <source>
        <strain evidence="2">CGMCC 4.7679</strain>
    </source>
</reference>
<proteinExistence type="predicted"/>
<dbReference type="PROSITE" id="PS51674">
    <property type="entry name" value="4FE4S_WBL"/>
    <property type="match status" value="1"/>
</dbReference>
<comment type="caution">
    <text evidence="2">The sequence shown here is derived from an EMBL/GenBank/DDBJ whole genome shotgun (WGS) entry which is preliminary data.</text>
</comment>
<dbReference type="Proteomes" id="UP000658656">
    <property type="component" value="Unassembled WGS sequence"/>
</dbReference>
<dbReference type="InterPro" id="IPR034768">
    <property type="entry name" value="4FE4S_WBL"/>
</dbReference>
<reference evidence="2" key="2">
    <citation type="submission" date="2020-09" db="EMBL/GenBank/DDBJ databases">
        <authorList>
            <person name="Sun Q."/>
            <person name="Zhou Y."/>
        </authorList>
    </citation>
    <scope>NUCLEOTIDE SEQUENCE</scope>
    <source>
        <strain evidence="2">CGMCC 4.7679</strain>
    </source>
</reference>
<protein>
    <recommendedName>
        <fullName evidence="1">4Fe-4S Wbl-type domain-containing protein</fullName>
    </recommendedName>
</protein>
<organism evidence="2 3">
    <name type="scientific">Amycolatopsis bartoniae</name>
    <dbReference type="NCBI Taxonomy" id="941986"/>
    <lineage>
        <taxon>Bacteria</taxon>
        <taxon>Bacillati</taxon>
        <taxon>Actinomycetota</taxon>
        <taxon>Actinomycetes</taxon>
        <taxon>Pseudonocardiales</taxon>
        <taxon>Pseudonocardiaceae</taxon>
        <taxon>Amycolatopsis</taxon>
    </lineage>
</organism>
<feature type="domain" description="4Fe-4S Wbl-type" evidence="1">
    <location>
        <begin position="41"/>
        <end position="104"/>
    </location>
</feature>
<sequence length="122" mass="13566">MVNPEDFDSFTDYLSALAAELDRYANVPDDVLEGIVRRDGSCIWLYTTGEAPDWTGDDLTDRELAASICAGCTTKLACLELELRTAGPFTLGVWGALSQEDRRDLYPIWRARRTGMNGGDQR</sequence>
<name>A0A8H9M427_9PSEU</name>
<evidence type="ECO:0000259" key="1">
    <source>
        <dbReference type="PROSITE" id="PS51674"/>
    </source>
</evidence>
<evidence type="ECO:0000313" key="3">
    <source>
        <dbReference type="Proteomes" id="UP000658656"/>
    </source>
</evidence>
<accession>A0A8H9M427</accession>